<dbReference type="OrthoDB" id="3346544at2759"/>
<dbReference type="HOGENOM" id="CLU_1360848_0_0_1"/>
<reference evidence="2 3" key="1">
    <citation type="journal article" date="2012" name="BMC Genomics">
        <title>Comparative genomics of the white-rot fungi, Phanerochaete carnosa and P. chrysosporium, to elucidate the genetic basis of the distinct wood types they colonize.</title>
        <authorList>
            <person name="Suzuki H."/>
            <person name="MacDonald J."/>
            <person name="Syed K."/>
            <person name="Salamov A."/>
            <person name="Hori C."/>
            <person name="Aerts A."/>
            <person name="Henrissat B."/>
            <person name="Wiebenga A."/>
            <person name="vanKuyk P.A."/>
            <person name="Barry K."/>
            <person name="Lindquist E."/>
            <person name="LaButti K."/>
            <person name="Lapidus A."/>
            <person name="Lucas S."/>
            <person name="Coutinho P."/>
            <person name="Gong Y."/>
            <person name="Samejima M."/>
            <person name="Mahadevan R."/>
            <person name="Abou-Zaid M."/>
            <person name="de Vries R.P."/>
            <person name="Igarashi K."/>
            <person name="Yadav J.S."/>
            <person name="Grigoriev I.V."/>
            <person name="Master E.R."/>
        </authorList>
    </citation>
    <scope>NUCLEOTIDE SEQUENCE [LARGE SCALE GENOMIC DNA]</scope>
    <source>
        <strain evidence="2 3">HHB-10118-sp</strain>
    </source>
</reference>
<sequence>MAQILPTTGYLLGLVLETLIYGMYIVLFILSMYFLVGDGGRKRRDTGMSNSMLLITSGNILLFVTISAEWIIITIRSFAGFIDHGNEPDGPLLYFSSLIDGTTAAAMSLGVVETVVANFVMVYRLWIVWERKWLIVALPACTLLGTLISGVVFVYRLQELIPSENFFESPCAPWVASCMTSSAVYVSIDASEEVHSTLTWN</sequence>
<keyword evidence="1" id="KW-1133">Transmembrane helix</keyword>
<dbReference type="STRING" id="650164.K5XBM5"/>
<feature type="transmembrane region" description="Helical" evidence="1">
    <location>
        <begin position="52"/>
        <end position="73"/>
    </location>
</feature>
<protein>
    <submittedName>
        <fullName evidence="2">Uncharacterized protein</fullName>
    </submittedName>
</protein>
<dbReference type="KEGG" id="pco:PHACADRAFT_189490"/>
<dbReference type="Proteomes" id="UP000008370">
    <property type="component" value="Unassembled WGS sequence"/>
</dbReference>
<dbReference type="GeneID" id="18910592"/>
<feature type="transmembrane region" description="Helical" evidence="1">
    <location>
        <begin position="20"/>
        <end position="40"/>
    </location>
</feature>
<keyword evidence="1" id="KW-0812">Transmembrane</keyword>
<evidence type="ECO:0000256" key="1">
    <source>
        <dbReference type="SAM" id="Phobius"/>
    </source>
</evidence>
<organism evidence="2 3">
    <name type="scientific">Phanerochaete carnosa (strain HHB-10118-sp)</name>
    <name type="common">White-rot fungus</name>
    <name type="synonym">Peniophora carnosa</name>
    <dbReference type="NCBI Taxonomy" id="650164"/>
    <lineage>
        <taxon>Eukaryota</taxon>
        <taxon>Fungi</taxon>
        <taxon>Dikarya</taxon>
        <taxon>Basidiomycota</taxon>
        <taxon>Agaricomycotina</taxon>
        <taxon>Agaricomycetes</taxon>
        <taxon>Polyporales</taxon>
        <taxon>Phanerochaetaceae</taxon>
        <taxon>Phanerochaete</taxon>
    </lineage>
</organism>
<gene>
    <name evidence="2" type="ORF">PHACADRAFT_189490</name>
</gene>
<proteinExistence type="predicted"/>
<feature type="transmembrane region" description="Helical" evidence="1">
    <location>
        <begin position="93"/>
        <end position="121"/>
    </location>
</feature>
<feature type="transmembrane region" description="Helical" evidence="1">
    <location>
        <begin position="133"/>
        <end position="155"/>
    </location>
</feature>
<dbReference type="RefSeq" id="XP_007389820.1">
    <property type="nucleotide sequence ID" value="XM_007389758.1"/>
</dbReference>
<evidence type="ECO:0000313" key="2">
    <source>
        <dbReference type="EMBL" id="EKM60357.1"/>
    </source>
</evidence>
<keyword evidence="3" id="KW-1185">Reference proteome</keyword>
<dbReference type="EMBL" id="JH930468">
    <property type="protein sequence ID" value="EKM60357.1"/>
    <property type="molecule type" value="Genomic_DNA"/>
</dbReference>
<evidence type="ECO:0000313" key="3">
    <source>
        <dbReference type="Proteomes" id="UP000008370"/>
    </source>
</evidence>
<dbReference type="AlphaFoldDB" id="K5XBM5"/>
<name>K5XBM5_PHACS</name>
<dbReference type="InParanoid" id="K5XBM5"/>
<keyword evidence="1" id="KW-0472">Membrane</keyword>
<accession>K5XBM5</accession>